<dbReference type="InterPro" id="IPR003735">
    <property type="entry name" value="Metal_Tscrpt_repr"/>
</dbReference>
<comment type="caution">
    <text evidence="1">The sequence shown here is derived from an EMBL/GenBank/DDBJ whole genome shotgun (WGS) entry which is preliminary data.</text>
</comment>
<dbReference type="STRING" id="1413211.U473_01885"/>
<dbReference type="Proteomes" id="UP000070352">
    <property type="component" value="Unassembled WGS sequence"/>
</dbReference>
<dbReference type="GO" id="GO:0003677">
    <property type="term" value="F:DNA binding"/>
    <property type="evidence" value="ECO:0007669"/>
    <property type="project" value="InterPro"/>
</dbReference>
<name>A0A135L1L6_9BACI</name>
<dbReference type="OrthoDB" id="9798732at2"/>
<organism evidence="1 2">
    <name type="scientific">Tepidibacillus decaturensis</name>
    <dbReference type="NCBI Taxonomy" id="1413211"/>
    <lineage>
        <taxon>Bacteria</taxon>
        <taxon>Bacillati</taxon>
        <taxon>Bacillota</taxon>
        <taxon>Bacilli</taxon>
        <taxon>Bacillales</taxon>
        <taxon>Bacillaceae</taxon>
        <taxon>Tepidibacillus</taxon>
    </lineage>
</organism>
<dbReference type="EMBL" id="LSKU01000001">
    <property type="protein sequence ID" value="KXG42914.1"/>
    <property type="molecule type" value="Genomic_DNA"/>
</dbReference>
<dbReference type="GO" id="GO:0045892">
    <property type="term" value="P:negative regulation of DNA-templated transcription"/>
    <property type="evidence" value="ECO:0007669"/>
    <property type="project" value="UniProtKB-ARBA"/>
</dbReference>
<dbReference type="GO" id="GO:0046872">
    <property type="term" value="F:metal ion binding"/>
    <property type="evidence" value="ECO:0007669"/>
    <property type="project" value="InterPro"/>
</dbReference>
<dbReference type="AlphaFoldDB" id="A0A135L1L6"/>
<dbReference type="RefSeq" id="WP_068722811.1">
    <property type="nucleotide sequence ID" value="NZ_LSKU01000001.1"/>
</dbReference>
<keyword evidence="2" id="KW-1185">Reference proteome</keyword>
<reference evidence="1 2" key="1">
    <citation type="submission" date="2016-02" db="EMBL/GenBank/DDBJ databases">
        <title>Draft Genome for Tepidibacillus decaturensis nov. sp. Strain Z9, an Anaerobic, Moderately Thermophilic and Heterotrophic Bacterium from Deep Subsurface of the Illinois Basin, USA.</title>
        <authorList>
            <person name="Dong Y."/>
            <person name="Chang J.Y."/>
            <person name="Sanford R."/>
            <person name="Fouke B.W."/>
        </authorList>
    </citation>
    <scope>NUCLEOTIDE SEQUENCE [LARGE SCALE GENOMIC DNA]</scope>
    <source>
        <strain evidence="1 2">Z9</strain>
    </source>
</reference>
<evidence type="ECO:0000313" key="1">
    <source>
        <dbReference type="EMBL" id="KXG42914.1"/>
    </source>
</evidence>
<dbReference type="Pfam" id="PF02583">
    <property type="entry name" value="Trns_repr_metal"/>
    <property type="match status" value="1"/>
</dbReference>
<evidence type="ECO:0000313" key="2">
    <source>
        <dbReference type="Proteomes" id="UP000070352"/>
    </source>
</evidence>
<dbReference type="Gene3D" id="1.20.58.1000">
    <property type="entry name" value="Metal-sensitive repressor, helix protomer"/>
    <property type="match status" value="1"/>
</dbReference>
<sequence>MNYSPEIKNRLKRVEGQVRGVLRMMEEGQECNDVIHQLSAVRNAVDRVIVHVIGTDMSKCLMDEMQKEDEQRDTDKIIKDAIQLLLKTR</sequence>
<gene>
    <name evidence="1" type="ORF">U473_01885</name>
</gene>
<proteinExistence type="predicted"/>
<protein>
    <submittedName>
        <fullName evidence="1">Cytoplasmic protein</fullName>
    </submittedName>
</protein>
<accession>A0A135L1L6</accession>
<dbReference type="PANTHER" id="PTHR33677:SF5">
    <property type="entry name" value="TRANSCRIPTIONAL REPRESSOR FRMR"/>
    <property type="match status" value="1"/>
</dbReference>
<dbReference type="InterPro" id="IPR038390">
    <property type="entry name" value="Metal_Tscrpt_repr_sf"/>
</dbReference>
<dbReference type="PANTHER" id="PTHR33677">
    <property type="entry name" value="TRANSCRIPTIONAL REPRESSOR FRMR-RELATED"/>
    <property type="match status" value="1"/>
</dbReference>